<proteinExistence type="predicted"/>
<dbReference type="Proteomes" id="UP001153328">
    <property type="component" value="Unassembled WGS sequence"/>
</dbReference>
<keyword evidence="2" id="KW-0732">Signal</keyword>
<gene>
    <name evidence="4" type="ORF">SBRY_70203</name>
</gene>
<keyword evidence="5" id="KW-1185">Reference proteome</keyword>
<dbReference type="PANTHER" id="PTHR35273:SF2">
    <property type="entry name" value="ALPHA-GALACTOSIDASE"/>
    <property type="match status" value="1"/>
</dbReference>
<feature type="signal peptide" evidence="2">
    <location>
        <begin position="1"/>
        <end position="27"/>
    </location>
</feature>
<dbReference type="PROSITE" id="PS51257">
    <property type="entry name" value="PROKAR_LIPOPROTEIN"/>
    <property type="match status" value="1"/>
</dbReference>
<dbReference type="PANTHER" id="PTHR35273">
    <property type="entry name" value="ALPHA-1,4 POLYGALACTOSAMINIDASE, PUTATIVE (AFU_ORTHOLOGUE AFUA_3G07890)-RELATED"/>
    <property type="match status" value="1"/>
</dbReference>
<dbReference type="EMBL" id="CAJVAX010000021">
    <property type="protein sequence ID" value="CAG7655677.1"/>
    <property type="molecule type" value="Genomic_DNA"/>
</dbReference>
<dbReference type="InterPro" id="IPR004352">
    <property type="entry name" value="GH114_TIM-barrel"/>
</dbReference>
<dbReference type="SUPFAM" id="SSF51445">
    <property type="entry name" value="(Trans)glycosidases"/>
    <property type="match status" value="1"/>
</dbReference>
<dbReference type="InterPro" id="IPR013785">
    <property type="entry name" value="Aldolase_TIM"/>
</dbReference>
<evidence type="ECO:0000259" key="3">
    <source>
        <dbReference type="Pfam" id="PF03537"/>
    </source>
</evidence>
<comment type="caution">
    <text evidence="4">The sequence shown here is derived from an EMBL/GenBank/DDBJ whole genome shotgun (WGS) entry which is preliminary data.</text>
</comment>
<feature type="chain" id="PRO_5040813489" evidence="2">
    <location>
        <begin position="28"/>
        <end position="278"/>
    </location>
</feature>
<protein>
    <submittedName>
        <fullName evidence="4">Glyco_hydro_114 domain-containing protein</fullName>
    </submittedName>
</protein>
<dbReference type="Gene3D" id="3.20.20.70">
    <property type="entry name" value="Aldolase class I"/>
    <property type="match status" value="1"/>
</dbReference>
<dbReference type="InterPro" id="IPR017853">
    <property type="entry name" value="GH"/>
</dbReference>
<name>A0A9W4MKM4_9ACTN</name>
<evidence type="ECO:0000256" key="1">
    <source>
        <dbReference type="SAM" id="MobiDB-lite"/>
    </source>
</evidence>
<feature type="domain" description="Glycoside-hydrolase family GH114 TIM-barrel" evidence="3">
    <location>
        <begin position="57"/>
        <end position="274"/>
    </location>
</feature>
<organism evidence="4 5">
    <name type="scientific">Actinacidiphila bryophytorum</name>
    <dbReference type="NCBI Taxonomy" id="1436133"/>
    <lineage>
        <taxon>Bacteria</taxon>
        <taxon>Bacillati</taxon>
        <taxon>Actinomycetota</taxon>
        <taxon>Actinomycetes</taxon>
        <taxon>Kitasatosporales</taxon>
        <taxon>Streptomycetaceae</taxon>
        <taxon>Actinacidiphila</taxon>
    </lineage>
</organism>
<evidence type="ECO:0000313" key="4">
    <source>
        <dbReference type="EMBL" id="CAG7655677.1"/>
    </source>
</evidence>
<dbReference type="AlphaFoldDB" id="A0A9W4MKM4"/>
<sequence>MRGRFTGRRLAPAAALLLALAGCTSSGGDGGGGDGGRPRSAGPPVAGRWQPQVGVAWQWQLSGTVDTSVDVPVYDIDGFENPAAVVARLHDDGRRVVCYVNAGAWESFRPDAKDFPAALLGRGDGWDGERWLDVRALDRLRPLMAARFDMCRAKGFDAVEPDLLDGYANSTGFPLTAADQLAYNRMIAGLAHDRGLAVGLKNDLDQVPQLLGDFDFSVDEQCAQYDECGQLSPFVAAGKPVFHVEYELAPAQFCPAVRKLGFSSMRKHLSLDAWREPC</sequence>
<feature type="region of interest" description="Disordered" evidence="1">
    <location>
        <begin position="27"/>
        <end position="47"/>
    </location>
</feature>
<dbReference type="RefSeq" id="WP_251513636.1">
    <property type="nucleotide sequence ID" value="NZ_CAJVAX010000021.1"/>
</dbReference>
<dbReference type="Pfam" id="PF03537">
    <property type="entry name" value="Glyco_hydro_114"/>
    <property type="match status" value="1"/>
</dbReference>
<reference evidence="4" key="1">
    <citation type="submission" date="2021-06" db="EMBL/GenBank/DDBJ databases">
        <authorList>
            <person name="Arsene-Ploetze F."/>
        </authorList>
    </citation>
    <scope>NUCLEOTIDE SEQUENCE</scope>
    <source>
        <strain evidence="4">SBRY1</strain>
    </source>
</reference>
<evidence type="ECO:0000256" key="2">
    <source>
        <dbReference type="SAM" id="SignalP"/>
    </source>
</evidence>
<accession>A0A9W4MKM4</accession>
<evidence type="ECO:0000313" key="5">
    <source>
        <dbReference type="Proteomes" id="UP001153328"/>
    </source>
</evidence>